<dbReference type="Gene3D" id="3.30.750.140">
    <property type="match status" value="1"/>
</dbReference>
<dbReference type="InterPro" id="IPR038610">
    <property type="entry name" value="FliK-like_C_sf"/>
</dbReference>
<dbReference type="AlphaFoldDB" id="A0A066RZC6"/>
<dbReference type="GO" id="GO:0044780">
    <property type="term" value="P:bacterial-type flagellum assembly"/>
    <property type="evidence" value="ECO:0007669"/>
    <property type="project" value="InterPro"/>
</dbReference>
<feature type="compositionally biased region" description="Basic and acidic residues" evidence="4">
    <location>
        <begin position="82"/>
        <end position="106"/>
    </location>
</feature>
<evidence type="ECO:0000256" key="3">
    <source>
        <dbReference type="ARBA" id="ARBA00022795"/>
    </source>
</evidence>
<feature type="compositionally biased region" description="Basic and acidic residues" evidence="4">
    <location>
        <begin position="116"/>
        <end position="128"/>
    </location>
</feature>
<dbReference type="InterPro" id="IPR052563">
    <property type="entry name" value="FliK"/>
</dbReference>
<name>A0A066RZC6_9GAMM</name>
<dbReference type="CDD" id="cd17470">
    <property type="entry name" value="T3SS_Flik_C"/>
    <property type="match status" value="1"/>
</dbReference>
<reference evidence="6 7" key="1">
    <citation type="submission" date="2014-04" db="EMBL/GenBank/DDBJ databases">
        <title>Draft genome sequence of Photobacterium halotolerans S2753: a solonamide, ngercheumicin and holomycin producer.</title>
        <authorList>
            <person name="Machado H.R."/>
            <person name="Gram L."/>
        </authorList>
    </citation>
    <scope>NUCLEOTIDE SEQUENCE [LARGE SCALE GENOMIC DNA]</scope>
    <source>
        <strain evidence="6 7">S2753</strain>
    </source>
</reference>
<feature type="region of interest" description="Disordered" evidence="4">
    <location>
        <begin position="173"/>
        <end position="193"/>
    </location>
</feature>
<dbReference type="Proteomes" id="UP000027192">
    <property type="component" value="Unassembled WGS sequence"/>
</dbReference>
<comment type="caution">
    <text evidence="6">The sequence shown here is derived from an EMBL/GenBank/DDBJ whole genome shotgun (WGS) entry which is preliminary data.</text>
</comment>
<sequence>MKPSSSIAVDFGSSGTALRPGKTAQPDSREEQGLPGFSSSLESAVRHDKKAESGRQKIEPSSTQTSKSRQQPASESRVGSGKRQEQANEVNGKEKMKSSDETKGSDEQTEVASEGNEDKIRADAEALLDRLNASSQQLQTAKDGKDLPPDAEALEGEGAEAALLVGGAAMQLSQSGVQGGEAEMSDEADALTAGRQGKLAQMLMAQGNVQADSKAKSSEAAAFAGVQSAAPLDSAHADGEAQPDWLNEAIARLTASKGGEAGMAEGEHSGHQPGNGNPGMAAGLNAALADAGLQLDGAQSDAQTATVSGQHQSLQTMAAGLQRGDAAQTQQPPLPLQRDMAGEQLAERVQMLMSKNLKQVDIRLDPPELGRLQIKLHINNDQASVQFNVGNAQTRDLVEHAMPRLRELLQQQGIQLAQSSVQQDSGQQLAGQHTGGQQQDEHGSARGGQSDPLQSDEDTGNAVAMTVSEQRDGIDYYA</sequence>
<evidence type="ECO:0000259" key="5">
    <source>
        <dbReference type="Pfam" id="PF02120"/>
    </source>
</evidence>
<dbReference type="OrthoDB" id="1792985at2"/>
<keyword evidence="7" id="KW-1185">Reference proteome</keyword>
<dbReference type="RefSeq" id="WP_051641849.1">
    <property type="nucleotide sequence ID" value="NZ_JAGSGC010000002.1"/>
</dbReference>
<feature type="domain" description="Flagellar hook-length control protein-like C-terminal" evidence="5">
    <location>
        <begin position="347"/>
        <end position="428"/>
    </location>
</feature>
<dbReference type="Pfam" id="PF02120">
    <property type="entry name" value="Flg_hook"/>
    <property type="match status" value="1"/>
</dbReference>
<keyword evidence="3" id="KW-1005">Bacterial flagellum biogenesis</keyword>
<dbReference type="PRINTS" id="PR01007">
    <property type="entry name" value="FLGHOOKFLIK"/>
</dbReference>
<protein>
    <recommendedName>
        <fullName evidence="5">Flagellar hook-length control protein-like C-terminal domain-containing protein</fullName>
    </recommendedName>
</protein>
<feature type="compositionally biased region" description="Basic and acidic residues" evidence="4">
    <location>
        <begin position="469"/>
        <end position="478"/>
    </location>
</feature>
<feature type="compositionally biased region" description="Polar residues" evidence="4">
    <location>
        <begin position="59"/>
        <end position="74"/>
    </location>
</feature>
<proteinExistence type="inferred from homology"/>
<feature type="region of interest" description="Disordered" evidence="4">
    <location>
        <begin position="1"/>
        <end position="159"/>
    </location>
</feature>
<dbReference type="PANTHER" id="PTHR37533">
    <property type="entry name" value="FLAGELLAR HOOK-LENGTH CONTROL PROTEIN"/>
    <property type="match status" value="1"/>
</dbReference>
<dbReference type="GO" id="GO:0009424">
    <property type="term" value="C:bacterial-type flagellum hook"/>
    <property type="evidence" value="ECO:0007669"/>
    <property type="project" value="InterPro"/>
</dbReference>
<feature type="compositionally biased region" description="Basic and acidic residues" evidence="4">
    <location>
        <begin position="44"/>
        <end position="58"/>
    </location>
</feature>
<gene>
    <name evidence="6" type="ORF">EA58_02395</name>
</gene>
<feature type="compositionally biased region" description="Polar residues" evidence="4">
    <location>
        <begin position="419"/>
        <end position="438"/>
    </location>
</feature>
<evidence type="ECO:0000256" key="1">
    <source>
        <dbReference type="ARBA" id="ARBA00003944"/>
    </source>
</evidence>
<evidence type="ECO:0000256" key="2">
    <source>
        <dbReference type="ARBA" id="ARBA00009149"/>
    </source>
</evidence>
<feature type="region of interest" description="Disordered" evidence="4">
    <location>
        <begin position="419"/>
        <end position="478"/>
    </location>
</feature>
<dbReference type="InterPro" id="IPR001635">
    <property type="entry name" value="Flag_hook_Flik"/>
</dbReference>
<comment type="function">
    <text evidence="1">Controls the length of the flagellar hook.</text>
</comment>
<evidence type="ECO:0000256" key="4">
    <source>
        <dbReference type="SAM" id="MobiDB-lite"/>
    </source>
</evidence>
<dbReference type="InterPro" id="IPR021136">
    <property type="entry name" value="Flagellar_hook_control-like_C"/>
</dbReference>
<comment type="similarity">
    <text evidence="2">Belongs to the FliK family.</text>
</comment>
<feature type="region of interest" description="Disordered" evidence="4">
    <location>
        <begin position="260"/>
        <end position="283"/>
    </location>
</feature>
<accession>A0A066RZC6</accession>
<evidence type="ECO:0000313" key="7">
    <source>
        <dbReference type="Proteomes" id="UP000027192"/>
    </source>
</evidence>
<evidence type="ECO:0000313" key="6">
    <source>
        <dbReference type="EMBL" id="KDM93057.1"/>
    </source>
</evidence>
<organism evidence="6 7">
    <name type="scientific">Photobacterium galatheae</name>
    <dbReference type="NCBI Taxonomy" id="1654360"/>
    <lineage>
        <taxon>Bacteria</taxon>
        <taxon>Pseudomonadati</taxon>
        <taxon>Pseudomonadota</taxon>
        <taxon>Gammaproteobacteria</taxon>
        <taxon>Vibrionales</taxon>
        <taxon>Vibrionaceae</taxon>
        <taxon>Photobacterium</taxon>
    </lineage>
</organism>
<dbReference type="PANTHER" id="PTHR37533:SF2">
    <property type="entry name" value="FLAGELLAR HOOK-LENGTH CONTROL PROTEIN"/>
    <property type="match status" value="1"/>
</dbReference>
<dbReference type="EMBL" id="JMIB01000004">
    <property type="protein sequence ID" value="KDM93057.1"/>
    <property type="molecule type" value="Genomic_DNA"/>
</dbReference>
<dbReference type="STRING" id="1654360.EA58_02395"/>
<feature type="compositionally biased region" description="Low complexity" evidence="4">
    <location>
        <begin position="272"/>
        <end position="283"/>
    </location>
</feature>